<dbReference type="InterPro" id="IPR000608">
    <property type="entry name" value="UBC"/>
</dbReference>
<dbReference type="Gene3D" id="3.10.110.10">
    <property type="entry name" value="Ubiquitin Conjugating Enzyme"/>
    <property type="match status" value="1"/>
</dbReference>
<evidence type="ECO:0000313" key="6">
    <source>
        <dbReference type="Proteomes" id="UP001305779"/>
    </source>
</evidence>
<dbReference type="EMBL" id="JAXOVC010000001">
    <property type="protein sequence ID" value="KAK4508546.1"/>
    <property type="molecule type" value="Genomic_DNA"/>
</dbReference>
<dbReference type="PROSITE" id="PS50127">
    <property type="entry name" value="UBC_2"/>
    <property type="match status" value="1"/>
</dbReference>
<keyword evidence="6" id="KW-1185">Reference proteome</keyword>
<feature type="region of interest" description="Disordered" evidence="3">
    <location>
        <begin position="220"/>
        <end position="284"/>
    </location>
</feature>
<name>A0ABR0F3L0_ZASCE</name>
<dbReference type="Pfam" id="PF00179">
    <property type="entry name" value="UQ_con"/>
    <property type="match status" value="1"/>
</dbReference>
<evidence type="ECO:0000259" key="4">
    <source>
        <dbReference type="PROSITE" id="PS50127"/>
    </source>
</evidence>
<feature type="region of interest" description="Disordered" evidence="3">
    <location>
        <begin position="47"/>
        <end position="66"/>
    </location>
</feature>
<reference evidence="5 6" key="1">
    <citation type="journal article" date="2023" name="G3 (Bethesda)">
        <title>A chromosome-level genome assembly of Zasmidium syzygii isolated from banana leaves.</title>
        <authorList>
            <person name="van Westerhoven A.C."/>
            <person name="Mehrabi R."/>
            <person name="Talebi R."/>
            <person name="Steentjes M.B.F."/>
            <person name="Corcolon B."/>
            <person name="Chong P.A."/>
            <person name="Kema G.H.J."/>
            <person name="Seidl M.F."/>
        </authorList>
    </citation>
    <scope>NUCLEOTIDE SEQUENCE [LARGE SCALE GENOMIC DNA]</scope>
    <source>
        <strain evidence="5 6">P124</strain>
    </source>
</reference>
<comment type="caution">
    <text evidence="5">The sequence shown here is derived from an EMBL/GenBank/DDBJ whole genome shotgun (WGS) entry which is preliminary data.</text>
</comment>
<dbReference type="SUPFAM" id="SSF54495">
    <property type="entry name" value="UBC-like"/>
    <property type="match status" value="1"/>
</dbReference>
<feature type="domain" description="UBC core" evidence="4">
    <location>
        <begin position="501"/>
        <end position="657"/>
    </location>
</feature>
<feature type="region of interest" description="Disordered" evidence="3">
    <location>
        <begin position="1"/>
        <end position="41"/>
    </location>
</feature>
<feature type="region of interest" description="Disordered" evidence="3">
    <location>
        <begin position="80"/>
        <end position="106"/>
    </location>
</feature>
<organism evidence="5 6">
    <name type="scientific">Zasmidium cellare</name>
    <name type="common">Wine cellar mold</name>
    <name type="synonym">Racodium cellare</name>
    <dbReference type="NCBI Taxonomy" id="395010"/>
    <lineage>
        <taxon>Eukaryota</taxon>
        <taxon>Fungi</taxon>
        <taxon>Dikarya</taxon>
        <taxon>Ascomycota</taxon>
        <taxon>Pezizomycotina</taxon>
        <taxon>Dothideomycetes</taxon>
        <taxon>Dothideomycetidae</taxon>
        <taxon>Mycosphaerellales</taxon>
        <taxon>Mycosphaerellaceae</taxon>
        <taxon>Zasmidium</taxon>
    </lineage>
</organism>
<feature type="compositionally biased region" description="Basic and acidic residues" evidence="3">
    <location>
        <begin position="825"/>
        <end position="839"/>
    </location>
</feature>
<dbReference type="CDD" id="cd23810">
    <property type="entry name" value="UBCc_BIRC6"/>
    <property type="match status" value="1"/>
</dbReference>
<evidence type="ECO:0000256" key="2">
    <source>
        <dbReference type="ARBA" id="ARBA00022786"/>
    </source>
</evidence>
<dbReference type="PANTHER" id="PTHR46116:SF39">
    <property type="entry name" value="BACULOVIRAL IAP REPEAT-CONTAINING PROTEIN 6"/>
    <property type="match status" value="1"/>
</dbReference>
<proteinExistence type="predicted"/>
<evidence type="ECO:0000256" key="3">
    <source>
        <dbReference type="SAM" id="MobiDB-lite"/>
    </source>
</evidence>
<evidence type="ECO:0000313" key="5">
    <source>
        <dbReference type="EMBL" id="KAK4508546.1"/>
    </source>
</evidence>
<dbReference type="SMART" id="SM00212">
    <property type="entry name" value="UBCc"/>
    <property type="match status" value="1"/>
</dbReference>
<gene>
    <name evidence="5" type="ORF">PRZ48_002285</name>
</gene>
<dbReference type="InterPro" id="IPR016135">
    <property type="entry name" value="UBQ-conjugating_enzyme/RWD"/>
</dbReference>
<keyword evidence="2" id="KW-0833">Ubl conjugation pathway</keyword>
<keyword evidence="1" id="KW-0808">Transferase</keyword>
<dbReference type="Proteomes" id="UP001305779">
    <property type="component" value="Unassembled WGS sequence"/>
</dbReference>
<protein>
    <recommendedName>
        <fullName evidence="4">UBC core domain-containing protein</fullName>
    </recommendedName>
</protein>
<dbReference type="PANTHER" id="PTHR46116">
    <property type="entry name" value="(E3-INDEPENDENT) E2 UBIQUITIN-CONJUGATING ENZYME"/>
    <property type="match status" value="1"/>
</dbReference>
<evidence type="ECO:0000256" key="1">
    <source>
        <dbReference type="ARBA" id="ARBA00022679"/>
    </source>
</evidence>
<feature type="region of interest" description="Disordered" evidence="3">
    <location>
        <begin position="774"/>
        <end position="848"/>
    </location>
</feature>
<sequence length="848" mass="92228">MGDITDSPERPRKRMRTSQNVEVVDLTDDAPLQPTPDSDEAYARELQRQFDAESTETPPASAPTEVVDADEAMARALQAEWDAEEQSSTDLQLPRPGGTNGEGAASASTVVASANVEFQRLLRKQCETCRNPLLPTKETQIKQCFKSLYSGLSSGTASIAAECIHTSRSTRCSKKLCFGCGTSINDEISSARLGSMTVHCNDQRLALICILLCGYDTQAKQNKPPKARKSTSGPSYATGRPGWGRSTAPSGTGYGDNYDTYHSRKRGGSHASGYHKQSSDKQPLTIAEMTDEDDKLTAIIMETIADLLPSFERFENPFDADPPTALAAFLGESSILNKAAELLRNSSLDDISARAPLYHALVRFVNGLAGHFATGYLVYHERVQTNHNLLETILQQGEDVAPDGNDTTSSLADSMKTLADQCDIMLKDPQLNAEEDITLHLYQAIRSMAEHVQANLGATQPKQKDPNSWQKDFSVLELSDDEILNDFYFQKDAKNMRSYPTRMKRIVSELSTLRASLPDGIFIRYAESRPDCMKILIVGPQDTPYADGLFEFDLLCPDSYPAAPPKMQLKTTGRGTTRFNPNLYANGKVCLSLLGTWSGPGWSAHGSTILQVLVSIQSMIFNGEPYTNEPGWASQHGSEASKQYNRQTQTQTVEVAMLGWLEQPGQSVWTDIMQKHFNTQKDQILKTVTTWTQDRPQTAPSQGGYGNPSAPWMGNYNGYAASAVPQAEYYPPANYSLGYPLAGTPAMGSVSNQGTYAPAASTASGYSGFTGPGQTLGQGYMPGSFPQPAYPPSGYRPPGSGASSNVPAQQDGAANGLSSGDSLDDLVRQLRKALPELKDRRRAPPKMG</sequence>
<accession>A0ABR0F3L0</accession>